<protein>
    <submittedName>
        <fullName evidence="3">Uncharacterized protein</fullName>
    </submittedName>
</protein>
<keyword evidence="2" id="KW-0472">Membrane</keyword>
<sequence length="277" mass="31520">MDSRSNQRVASGSSSDYEKDCGTISTRTSTSRAASPPIQSFHEASSPPKMIVLGLWPGARTEQIEYYVEGYESLYPSTKVLLLHHSRTSPRHIESALTELTGDQEKLSIQSSQDTLIHLFGDDAASQICRLLRAYRARTDQPLGVKAIVLDSVPIIIAPNLSTLLTSPHRLLVFIYLTITAIIWRLASVLTLWFSEPLSSHVQRDLHDPQLLPADARKCYIFPERDIMFAWDRPGHAEEVCERRDFEVRRGRVDGRERWTGDQERYWLGIENAWEGR</sequence>
<keyword evidence="2" id="KW-0812">Transmembrane</keyword>
<organism evidence="3 4">
    <name type="scientific">Zasmidium cellare</name>
    <name type="common">Wine cellar mold</name>
    <name type="synonym">Racodium cellare</name>
    <dbReference type="NCBI Taxonomy" id="395010"/>
    <lineage>
        <taxon>Eukaryota</taxon>
        <taxon>Fungi</taxon>
        <taxon>Dikarya</taxon>
        <taxon>Ascomycota</taxon>
        <taxon>Pezizomycotina</taxon>
        <taxon>Dothideomycetes</taxon>
        <taxon>Dothideomycetidae</taxon>
        <taxon>Mycosphaerellales</taxon>
        <taxon>Mycosphaerellaceae</taxon>
        <taxon>Zasmidium</taxon>
    </lineage>
</organism>
<evidence type="ECO:0000313" key="4">
    <source>
        <dbReference type="Proteomes" id="UP001305779"/>
    </source>
</evidence>
<feature type="compositionally biased region" description="Polar residues" evidence="1">
    <location>
        <begin position="1"/>
        <end position="15"/>
    </location>
</feature>
<gene>
    <name evidence="3" type="ORF">PRZ48_010820</name>
</gene>
<comment type="caution">
    <text evidence="3">The sequence shown here is derived from an EMBL/GenBank/DDBJ whole genome shotgun (WGS) entry which is preliminary data.</text>
</comment>
<evidence type="ECO:0000313" key="3">
    <source>
        <dbReference type="EMBL" id="KAK4498164.1"/>
    </source>
</evidence>
<feature type="transmembrane region" description="Helical" evidence="2">
    <location>
        <begin position="173"/>
        <end position="194"/>
    </location>
</feature>
<accession>A0ABR0EA16</accession>
<evidence type="ECO:0000256" key="1">
    <source>
        <dbReference type="SAM" id="MobiDB-lite"/>
    </source>
</evidence>
<proteinExistence type="predicted"/>
<keyword evidence="2" id="KW-1133">Transmembrane helix</keyword>
<keyword evidence="4" id="KW-1185">Reference proteome</keyword>
<dbReference type="EMBL" id="JAXOVC010000008">
    <property type="protein sequence ID" value="KAK4498164.1"/>
    <property type="molecule type" value="Genomic_DNA"/>
</dbReference>
<feature type="compositionally biased region" description="Low complexity" evidence="1">
    <location>
        <begin position="23"/>
        <end position="35"/>
    </location>
</feature>
<feature type="region of interest" description="Disordered" evidence="1">
    <location>
        <begin position="1"/>
        <end position="44"/>
    </location>
</feature>
<evidence type="ECO:0000256" key="2">
    <source>
        <dbReference type="SAM" id="Phobius"/>
    </source>
</evidence>
<dbReference type="Proteomes" id="UP001305779">
    <property type="component" value="Unassembled WGS sequence"/>
</dbReference>
<reference evidence="3 4" key="1">
    <citation type="journal article" date="2023" name="G3 (Bethesda)">
        <title>A chromosome-level genome assembly of Zasmidium syzygii isolated from banana leaves.</title>
        <authorList>
            <person name="van Westerhoven A.C."/>
            <person name="Mehrabi R."/>
            <person name="Talebi R."/>
            <person name="Steentjes M.B.F."/>
            <person name="Corcolon B."/>
            <person name="Chong P.A."/>
            <person name="Kema G.H.J."/>
            <person name="Seidl M.F."/>
        </authorList>
    </citation>
    <scope>NUCLEOTIDE SEQUENCE [LARGE SCALE GENOMIC DNA]</scope>
    <source>
        <strain evidence="3 4">P124</strain>
    </source>
</reference>
<dbReference type="InterPro" id="IPR008547">
    <property type="entry name" value="DUF829_TMEM53"/>
</dbReference>
<name>A0ABR0EA16_ZASCE</name>
<dbReference type="Pfam" id="PF05705">
    <property type="entry name" value="DUF829"/>
    <property type="match status" value="1"/>
</dbReference>